<organism evidence="3 4">
    <name type="scientific">Arthrobotrys musiformis</name>
    <dbReference type="NCBI Taxonomy" id="47236"/>
    <lineage>
        <taxon>Eukaryota</taxon>
        <taxon>Fungi</taxon>
        <taxon>Dikarya</taxon>
        <taxon>Ascomycota</taxon>
        <taxon>Pezizomycotina</taxon>
        <taxon>Orbiliomycetes</taxon>
        <taxon>Orbiliales</taxon>
        <taxon>Orbiliaceae</taxon>
        <taxon>Arthrobotrys</taxon>
    </lineage>
</organism>
<protein>
    <recommendedName>
        <fullName evidence="2">F-box domain-containing protein</fullName>
    </recommendedName>
</protein>
<dbReference type="Gene3D" id="1.20.1280.50">
    <property type="match status" value="1"/>
</dbReference>
<evidence type="ECO:0000256" key="1">
    <source>
        <dbReference type="SAM" id="MobiDB-lite"/>
    </source>
</evidence>
<evidence type="ECO:0000313" key="3">
    <source>
        <dbReference type="EMBL" id="KAK6503855.1"/>
    </source>
</evidence>
<gene>
    <name evidence="3" type="ORF">TWF481_008860</name>
</gene>
<dbReference type="AlphaFoldDB" id="A0AAV9W9D8"/>
<proteinExistence type="predicted"/>
<feature type="compositionally biased region" description="Polar residues" evidence="1">
    <location>
        <begin position="173"/>
        <end position="184"/>
    </location>
</feature>
<name>A0AAV9W9D8_9PEZI</name>
<dbReference type="InterPro" id="IPR036047">
    <property type="entry name" value="F-box-like_dom_sf"/>
</dbReference>
<feature type="domain" description="F-box" evidence="2">
    <location>
        <begin position="1"/>
        <end position="51"/>
    </location>
</feature>
<evidence type="ECO:0000259" key="2">
    <source>
        <dbReference type="PROSITE" id="PS50181"/>
    </source>
</evidence>
<dbReference type="SUPFAM" id="SSF81383">
    <property type="entry name" value="F-box domain"/>
    <property type="match status" value="1"/>
</dbReference>
<dbReference type="Pfam" id="PF12937">
    <property type="entry name" value="F-box-like"/>
    <property type="match status" value="1"/>
</dbReference>
<dbReference type="InterPro" id="IPR001810">
    <property type="entry name" value="F-box_dom"/>
</dbReference>
<feature type="region of interest" description="Disordered" evidence="1">
    <location>
        <begin position="173"/>
        <end position="201"/>
    </location>
</feature>
<keyword evidence="4" id="KW-1185">Reference proteome</keyword>
<dbReference type="SMART" id="SM00256">
    <property type="entry name" value="FBOX"/>
    <property type="match status" value="1"/>
</dbReference>
<reference evidence="3 4" key="1">
    <citation type="submission" date="2023-08" db="EMBL/GenBank/DDBJ databases">
        <authorList>
            <person name="Palmer J.M."/>
        </authorList>
    </citation>
    <scope>NUCLEOTIDE SEQUENCE [LARGE SCALE GENOMIC DNA]</scope>
    <source>
        <strain evidence="3 4">TWF481</strain>
    </source>
</reference>
<comment type="caution">
    <text evidence="3">The sequence shown here is derived from an EMBL/GenBank/DDBJ whole genome shotgun (WGS) entry which is preliminary data.</text>
</comment>
<dbReference type="EMBL" id="JAVHJL010000005">
    <property type="protein sequence ID" value="KAK6503855.1"/>
    <property type="molecule type" value="Genomic_DNA"/>
</dbReference>
<evidence type="ECO:0000313" key="4">
    <source>
        <dbReference type="Proteomes" id="UP001370758"/>
    </source>
</evidence>
<dbReference type="Proteomes" id="UP001370758">
    <property type="component" value="Unassembled WGS sequence"/>
</dbReference>
<dbReference type="PROSITE" id="PS50181">
    <property type="entry name" value="FBOX"/>
    <property type="match status" value="1"/>
</dbReference>
<accession>A0AAV9W9D8</accession>
<feature type="compositionally biased region" description="Acidic residues" evidence="1">
    <location>
        <begin position="187"/>
        <end position="197"/>
    </location>
</feature>
<sequence length="281" mass="31743">MAMPRLPPELHLQILHFADITQLPVLAQVCRSWRQHILHSPTFLPTKYTYFTPDEPDGHKPVVYFHRFITYITHFIRFEDGGRVFPCYVEFTGDNDGGSTTTSAHQSNVDILNILRDVPVANLTLGCFSTDPILLMGEGRLAGHLSQCLPSPPEYLDIGHPSILWKLPLEPFSTTSENETSPQDQGCGEEDKLEEDGAEGRGNNLRSLLRVLSDMANRRFVARPQNGSAPTMVVRVVPELHEYKYAFLDAKYPDEIQFASMPEYLGRFEGGRVKAIIRFLV</sequence>